<organism evidence="2 3">
    <name type="scientific">Candidatus Lokiarchaeum ossiferum</name>
    <dbReference type="NCBI Taxonomy" id="2951803"/>
    <lineage>
        <taxon>Archaea</taxon>
        <taxon>Promethearchaeati</taxon>
        <taxon>Promethearchaeota</taxon>
        <taxon>Promethearchaeia</taxon>
        <taxon>Promethearchaeales</taxon>
        <taxon>Promethearchaeaceae</taxon>
        <taxon>Candidatus Lokiarchaeum</taxon>
    </lineage>
</organism>
<dbReference type="InterPro" id="IPR050764">
    <property type="entry name" value="CbbQ/NirQ/NorQ/GpvN"/>
</dbReference>
<dbReference type="PANTHER" id="PTHR42759">
    <property type="entry name" value="MOXR FAMILY PROTEIN"/>
    <property type="match status" value="1"/>
</dbReference>
<dbReference type="CDD" id="cd00009">
    <property type="entry name" value="AAA"/>
    <property type="match status" value="1"/>
</dbReference>
<dbReference type="SUPFAM" id="SSF52540">
    <property type="entry name" value="P-loop containing nucleoside triphosphate hydrolases"/>
    <property type="match status" value="1"/>
</dbReference>
<gene>
    <name evidence="2" type="ORF">NEF87_002408</name>
</gene>
<reference evidence="2" key="1">
    <citation type="submission" date="2022-09" db="EMBL/GenBank/DDBJ databases">
        <title>Actin cytoskeleton and complex cell architecture in an #Asgard archaeon.</title>
        <authorList>
            <person name="Ponce Toledo R.I."/>
            <person name="Schleper C."/>
            <person name="Rodrigues Oliveira T."/>
            <person name="Wollweber F."/>
            <person name="Xu J."/>
            <person name="Rittmann S."/>
            <person name="Klingl A."/>
            <person name="Pilhofer M."/>
        </authorList>
    </citation>
    <scope>NUCLEOTIDE SEQUENCE</scope>
    <source>
        <strain evidence="2">B-35</strain>
    </source>
</reference>
<evidence type="ECO:0000313" key="3">
    <source>
        <dbReference type="Proteomes" id="UP001208689"/>
    </source>
</evidence>
<keyword evidence="3" id="KW-1185">Reference proteome</keyword>
<dbReference type="InterPro" id="IPR011704">
    <property type="entry name" value="ATPase_dyneun-rel_AAA"/>
</dbReference>
<feature type="domain" description="AAA+ ATPase" evidence="1">
    <location>
        <begin position="37"/>
        <end position="154"/>
    </location>
</feature>
<dbReference type="Gene3D" id="3.40.50.300">
    <property type="entry name" value="P-loop containing nucleotide triphosphate hydrolases"/>
    <property type="match status" value="1"/>
</dbReference>
<evidence type="ECO:0000313" key="2">
    <source>
        <dbReference type="EMBL" id="UYP46123.1"/>
    </source>
</evidence>
<dbReference type="EMBL" id="CP104013">
    <property type="protein sequence ID" value="UYP46123.1"/>
    <property type="molecule type" value="Genomic_DNA"/>
</dbReference>
<dbReference type="PANTHER" id="PTHR42759:SF1">
    <property type="entry name" value="MAGNESIUM-CHELATASE SUBUNIT CHLD"/>
    <property type="match status" value="1"/>
</dbReference>
<dbReference type="InterPro" id="IPR003593">
    <property type="entry name" value="AAA+_ATPase"/>
</dbReference>
<name>A0ABY6HRI6_9ARCH</name>
<protein>
    <recommendedName>
        <fullName evidence="1">AAA+ ATPase domain-containing protein</fullName>
    </recommendedName>
</protein>
<evidence type="ECO:0000259" key="1">
    <source>
        <dbReference type="SMART" id="SM00382"/>
    </source>
</evidence>
<accession>A0ABY6HRI6</accession>
<proteinExistence type="predicted"/>
<dbReference type="Proteomes" id="UP001208689">
    <property type="component" value="Chromosome"/>
</dbReference>
<dbReference type="InterPro" id="IPR027417">
    <property type="entry name" value="P-loop_NTPase"/>
</dbReference>
<sequence>MVNAVMDLSKVVGELQRKYKIIGRKQELTLLLLALNAKKHIILEGAVGTGKTYLARALAEYSDAKFYRIDGSEDVLSHTLTGYFDPPVVIAKGYTEDAFIYGPLSKAMQDGGCLFINELNRIPESTQNVLLSALDEHTLIIPKLKTISANGNGFITIATQNPAAHVGVSALGEALKDRFVWIHVDYQTEDEEIEITELNLDKTKDHYHLYATIAVKIVDLTREHPDIRRGSSIRGAIDLAQLIEAYGKSPGMKLWKEAAVMALHSKIEMIDGTDRNPREVIIEIVEAVLENFQ</sequence>
<dbReference type="SMART" id="SM00382">
    <property type="entry name" value="AAA"/>
    <property type="match status" value="1"/>
</dbReference>
<dbReference type="Pfam" id="PF07728">
    <property type="entry name" value="AAA_5"/>
    <property type="match status" value="1"/>
</dbReference>